<accession>A0A6M0SRS0</accession>
<dbReference type="InterPro" id="IPR006523">
    <property type="entry name" value="RinA"/>
</dbReference>
<dbReference type="NCBIfam" id="TIGR01636">
    <property type="entry name" value="phage_rinA"/>
    <property type="match status" value="1"/>
</dbReference>
<gene>
    <name evidence="2" type="ORF">EXM65_14350</name>
</gene>
<comment type="caution">
    <text evidence="2">The sequence shown here is derived from an EMBL/GenBank/DDBJ whole genome shotgun (WGS) entry which is preliminary data.</text>
</comment>
<evidence type="ECO:0000256" key="1">
    <source>
        <dbReference type="SAM" id="Coils"/>
    </source>
</evidence>
<reference evidence="2 3" key="1">
    <citation type="submission" date="2019-02" db="EMBL/GenBank/DDBJ databases">
        <title>Genome sequencing of Clostridium botulinum clinical isolates.</title>
        <authorList>
            <person name="Brunt J."/>
            <person name="Van Vliet A.H.M."/>
            <person name="Stringer S.C."/>
            <person name="Grant K.A."/>
            <person name="Carter A.C."/>
            <person name="Peck M.W."/>
        </authorList>
    </citation>
    <scope>NUCLEOTIDE SEQUENCE [LARGE SCALE GENOMIC DNA]</scope>
    <source>
        <strain evidence="2 3">H113700579</strain>
    </source>
</reference>
<organism evidence="2 3">
    <name type="scientific">Clostridium botulinum</name>
    <dbReference type="NCBI Taxonomy" id="1491"/>
    <lineage>
        <taxon>Bacteria</taxon>
        <taxon>Bacillati</taxon>
        <taxon>Bacillota</taxon>
        <taxon>Clostridia</taxon>
        <taxon>Eubacteriales</taxon>
        <taxon>Clostridiaceae</taxon>
        <taxon>Clostridium</taxon>
    </lineage>
</organism>
<dbReference type="Proteomes" id="UP000472355">
    <property type="component" value="Unassembled WGS sequence"/>
</dbReference>
<dbReference type="EMBL" id="SGKU01000046">
    <property type="protein sequence ID" value="NFA43708.1"/>
    <property type="molecule type" value="Genomic_DNA"/>
</dbReference>
<name>A0A6M0SRS0_CLOBO</name>
<sequence length="171" mass="20426">MIKKGNVELAEKRIIKYFRDKKDIARLENKINLLKKQFEKINHDIKNVHNNIRLDVMAPALGISDGIQASFNSTSYFEKQLEMEVTKLEKVKFQVFKDKIRCSLRKGDLEKYIQAVEFALNELDQEEREFLYYLYDKKKNIKYISNMFLNVSESTAYRMKNRILEKVMKNI</sequence>
<protein>
    <submittedName>
        <fullName evidence="2">Uncharacterized protein</fullName>
    </submittedName>
</protein>
<keyword evidence="1" id="KW-0175">Coiled coil</keyword>
<evidence type="ECO:0000313" key="2">
    <source>
        <dbReference type="EMBL" id="NFA43708.1"/>
    </source>
</evidence>
<evidence type="ECO:0000313" key="3">
    <source>
        <dbReference type="Proteomes" id="UP000472355"/>
    </source>
</evidence>
<dbReference type="AlphaFoldDB" id="A0A6M0SRS0"/>
<proteinExistence type="predicted"/>
<feature type="coiled-coil region" evidence="1">
    <location>
        <begin position="17"/>
        <end position="51"/>
    </location>
</feature>